<dbReference type="InterPro" id="IPR006059">
    <property type="entry name" value="SBP"/>
</dbReference>
<dbReference type="RefSeq" id="WP_315602644.1">
    <property type="nucleotide sequence ID" value="NZ_CP130318.1"/>
</dbReference>
<organism evidence="2 3">
    <name type="scientific">Paenibacillus aurantius</name>
    <dbReference type="NCBI Taxonomy" id="2918900"/>
    <lineage>
        <taxon>Bacteria</taxon>
        <taxon>Bacillati</taxon>
        <taxon>Bacillota</taxon>
        <taxon>Bacilli</taxon>
        <taxon>Bacillales</taxon>
        <taxon>Paenibacillaceae</taxon>
        <taxon>Paenibacillus</taxon>
    </lineage>
</organism>
<dbReference type="SUPFAM" id="SSF53850">
    <property type="entry name" value="Periplasmic binding protein-like II"/>
    <property type="match status" value="1"/>
</dbReference>
<dbReference type="PROSITE" id="PS51257">
    <property type="entry name" value="PROKAR_LIPOPROTEIN"/>
    <property type="match status" value="1"/>
</dbReference>
<dbReference type="Proteomes" id="UP001305702">
    <property type="component" value="Chromosome"/>
</dbReference>
<dbReference type="Gene3D" id="3.40.190.10">
    <property type="entry name" value="Periplasmic binding protein-like II"/>
    <property type="match status" value="2"/>
</dbReference>
<dbReference type="EMBL" id="CP130318">
    <property type="protein sequence ID" value="WNQ08877.1"/>
    <property type="molecule type" value="Genomic_DNA"/>
</dbReference>
<dbReference type="Pfam" id="PF01547">
    <property type="entry name" value="SBP_bac_1"/>
    <property type="match status" value="1"/>
</dbReference>
<sequence length="518" mass="57302">MKRKKIALWAVSGAASLSLVSGCASNEGTKVEGKPADSGKQQQPIVIDWMNYPGAIMENSYGQTFLENKFNIKLKKVYPIAYDDYKKKQQLMLTSGEVPDVLFVFDPGDLNKYASQGLLAEVPFSTIEKYAPRTKANLDKQAPQGWFYSQSGGKNYGVPTFYYTGQFHTKQAWRTDLLQKAGITKIPETIDEMTQAFAALKKIGVYGMSSNGQSYYNQFHSLFGAFGVMPTQWMEKDGKVVNGAVQPEAKEALAVLSDWYKNGYIDPEFVTGKDLIPKFAAGKYAFMDAASATATDESDPNSVISAVKKVDPNGKVEFGPLPKGPRGQTGGWAWGTAGNIWAFGKQVEKDPAKLQKALEILDALQNDEQTWLALAWGEKGKHWDFKDPAKSPSGGLKRLSPYDDVNKLQAEGMPELSNGTMYWGGQPNLDLNGNYNANKEKAKLYNHSVSDIFGKSDILPSSGKFWSDLIKLKTETYAAIIRGDKPVSSFDDFVKQWNDKGGAQLEKEANEMYKQVKK</sequence>
<dbReference type="PANTHER" id="PTHR43649">
    <property type="entry name" value="ARABINOSE-BINDING PROTEIN-RELATED"/>
    <property type="match status" value="1"/>
</dbReference>
<dbReference type="AlphaFoldDB" id="A0AA96RCN0"/>
<protein>
    <submittedName>
        <fullName evidence="2">Extracellular solute-binding protein</fullName>
    </submittedName>
</protein>
<evidence type="ECO:0000313" key="2">
    <source>
        <dbReference type="EMBL" id="WNQ08877.1"/>
    </source>
</evidence>
<feature type="chain" id="PRO_5041671050" evidence="1">
    <location>
        <begin position="27"/>
        <end position="518"/>
    </location>
</feature>
<name>A0AA96RCN0_9BACL</name>
<reference evidence="2 3" key="1">
    <citation type="submission" date="2022-02" db="EMBL/GenBank/DDBJ databases">
        <title>Paenibacillus sp. MBLB1776 Whole Genome Shotgun Sequencing.</title>
        <authorList>
            <person name="Hwang C.Y."/>
            <person name="Cho E.-S."/>
            <person name="Seo M.-J."/>
        </authorList>
    </citation>
    <scope>NUCLEOTIDE SEQUENCE [LARGE SCALE GENOMIC DNA]</scope>
    <source>
        <strain evidence="2 3">MBLB1776</strain>
    </source>
</reference>
<dbReference type="InterPro" id="IPR050490">
    <property type="entry name" value="Bact_solute-bd_prot1"/>
</dbReference>
<proteinExistence type="predicted"/>
<keyword evidence="1" id="KW-0732">Signal</keyword>
<dbReference type="PANTHER" id="PTHR43649:SF17">
    <property type="entry name" value="ABC TRANSPORTER SOLUTE BINDING PROTEIN-SUGAR TRANSPORT"/>
    <property type="match status" value="1"/>
</dbReference>
<accession>A0AA96RCN0</accession>
<gene>
    <name evidence="2" type="ORF">MJA45_14580</name>
</gene>
<dbReference type="KEGG" id="paun:MJA45_14580"/>
<evidence type="ECO:0000256" key="1">
    <source>
        <dbReference type="SAM" id="SignalP"/>
    </source>
</evidence>
<evidence type="ECO:0000313" key="3">
    <source>
        <dbReference type="Proteomes" id="UP001305702"/>
    </source>
</evidence>
<keyword evidence="3" id="KW-1185">Reference proteome</keyword>
<feature type="signal peptide" evidence="1">
    <location>
        <begin position="1"/>
        <end position="26"/>
    </location>
</feature>